<dbReference type="AlphaFoldDB" id="A0AAV7MD69"/>
<dbReference type="EMBL" id="JANPWB010000014">
    <property type="protein sequence ID" value="KAJ1101437.1"/>
    <property type="molecule type" value="Genomic_DNA"/>
</dbReference>
<keyword evidence="2" id="KW-1185">Reference proteome</keyword>
<organism evidence="1 2">
    <name type="scientific">Pleurodeles waltl</name>
    <name type="common">Iberian ribbed newt</name>
    <dbReference type="NCBI Taxonomy" id="8319"/>
    <lineage>
        <taxon>Eukaryota</taxon>
        <taxon>Metazoa</taxon>
        <taxon>Chordata</taxon>
        <taxon>Craniata</taxon>
        <taxon>Vertebrata</taxon>
        <taxon>Euteleostomi</taxon>
        <taxon>Amphibia</taxon>
        <taxon>Batrachia</taxon>
        <taxon>Caudata</taxon>
        <taxon>Salamandroidea</taxon>
        <taxon>Salamandridae</taxon>
        <taxon>Pleurodelinae</taxon>
        <taxon>Pleurodeles</taxon>
    </lineage>
</organism>
<comment type="caution">
    <text evidence="1">The sequence shown here is derived from an EMBL/GenBank/DDBJ whole genome shotgun (WGS) entry which is preliminary data.</text>
</comment>
<sequence length="166" mass="19110">MRNLLSECMFEGQIADYSEGNKARCVGSSLKIRKGDWVKVKVKAGMWNKFRGPFRVREVHPLFVVLENGEKWNLRRVAKFGEANSEQRREEERIVKSQNGNMESSGNSFMLMDDSDLVHNDVDANGHEEGPGAESPCRISGRVGDYMQLRRSQRNHRTLLYLKDYV</sequence>
<evidence type="ECO:0000313" key="1">
    <source>
        <dbReference type="EMBL" id="KAJ1101437.1"/>
    </source>
</evidence>
<accession>A0AAV7MD69</accession>
<name>A0AAV7MD69_PLEWA</name>
<dbReference type="Proteomes" id="UP001066276">
    <property type="component" value="Chromosome 10"/>
</dbReference>
<reference evidence="1" key="1">
    <citation type="journal article" date="2022" name="bioRxiv">
        <title>Sequencing and chromosome-scale assembly of the giantPleurodeles waltlgenome.</title>
        <authorList>
            <person name="Brown T."/>
            <person name="Elewa A."/>
            <person name="Iarovenko S."/>
            <person name="Subramanian E."/>
            <person name="Araus A.J."/>
            <person name="Petzold A."/>
            <person name="Susuki M."/>
            <person name="Suzuki K.-i.T."/>
            <person name="Hayashi T."/>
            <person name="Toyoda A."/>
            <person name="Oliveira C."/>
            <person name="Osipova E."/>
            <person name="Leigh N.D."/>
            <person name="Simon A."/>
            <person name="Yun M.H."/>
        </authorList>
    </citation>
    <scope>NUCLEOTIDE SEQUENCE</scope>
    <source>
        <strain evidence="1">20211129_DDA</strain>
        <tissue evidence="1">Liver</tissue>
    </source>
</reference>
<evidence type="ECO:0000313" key="2">
    <source>
        <dbReference type="Proteomes" id="UP001066276"/>
    </source>
</evidence>
<proteinExistence type="predicted"/>
<protein>
    <submittedName>
        <fullName evidence="1">Uncharacterized protein</fullName>
    </submittedName>
</protein>
<gene>
    <name evidence="1" type="ORF">NDU88_006505</name>
</gene>